<sequence length="424" mass="46516">MRPWDAVPKGLALDAAPMPAPRPETGTFRAVPGESDPVPGPPVQKRGPAQPPPTPVRRDPVVDPRVFQRRIIDVSQEGQPSLSASLAIHRADRTRLKYDHEVRVQLAAALHFDPARWVIAGAHVRVATNGDPRFSVNLDYDYQIPIGTPRYPLTPLAPGPVPERWGRPAVWNAAAVPFVCRTYGNDGIGQSMEAFPADDIGTEIPLDITATVDVYPRLPALPLWVTAQWLLRERPRLGGPGGIGVERLLMMRAEADVWGSAPKAAAGWAASSTVRTAAAWPTDVNDVTGPSAPARGLRARLTPSVSRYILAVARAVATCRMSNQLLTDHRRFYEMCGWPRGRGGRAAVLVEKEWTMVVPLVQQPGPRDSESHESEDNLNPYHEVEGAERGQGQGRAWLPANGSFLFDAKYAVWPLRFRWPSDGW</sequence>
<dbReference type="Proteomes" id="UP000636479">
    <property type="component" value="Unassembled WGS sequence"/>
</dbReference>
<evidence type="ECO:0000256" key="1">
    <source>
        <dbReference type="SAM" id="MobiDB-lite"/>
    </source>
</evidence>
<organism evidence="2 3">
    <name type="scientific">Mycena indigotica</name>
    <dbReference type="NCBI Taxonomy" id="2126181"/>
    <lineage>
        <taxon>Eukaryota</taxon>
        <taxon>Fungi</taxon>
        <taxon>Dikarya</taxon>
        <taxon>Basidiomycota</taxon>
        <taxon>Agaricomycotina</taxon>
        <taxon>Agaricomycetes</taxon>
        <taxon>Agaricomycetidae</taxon>
        <taxon>Agaricales</taxon>
        <taxon>Marasmiineae</taxon>
        <taxon>Mycenaceae</taxon>
        <taxon>Mycena</taxon>
    </lineage>
</organism>
<proteinExistence type="predicted"/>
<evidence type="ECO:0000313" key="2">
    <source>
        <dbReference type="EMBL" id="KAF7289778.1"/>
    </source>
</evidence>
<gene>
    <name evidence="2" type="ORF">MIND_01351800</name>
</gene>
<accession>A0A8H6RZY3</accession>
<name>A0A8H6RZY3_9AGAR</name>
<protein>
    <submittedName>
        <fullName evidence="2">Uncharacterized protein</fullName>
    </submittedName>
</protein>
<dbReference type="GeneID" id="59352467"/>
<reference evidence="2" key="1">
    <citation type="submission" date="2020-05" db="EMBL/GenBank/DDBJ databases">
        <title>Mycena genomes resolve the evolution of fungal bioluminescence.</title>
        <authorList>
            <person name="Tsai I.J."/>
        </authorList>
    </citation>
    <scope>NUCLEOTIDE SEQUENCE</scope>
    <source>
        <strain evidence="2">171206Taipei</strain>
    </source>
</reference>
<keyword evidence="3" id="KW-1185">Reference proteome</keyword>
<feature type="region of interest" description="Disordered" evidence="1">
    <location>
        <begin position="1"/>
        <end position="60"/>
    </location>
</feature>
<dbReference type="RefSeq" id="XP_037213507.1">
    <property type="nucleotide sequence ID" value="XM_037369951.1"/>
</dbReference>
<evidence type="ECO:0000313" key="3">
    <source>
        <dbReference type="Proteomes" id="UP000636479"/>
    </source>
</evidence>
<comment type="caution">
    <text evidence="2">The sequence shown here is derived from an EMBL/GenBank/DDBJ whole genome shotgun (WGS) entry which is preliminary data.</text>
</comment>
<dbReference type="EMBL" id="JACAZF010000016">
    <property type="protein sequence ID" value="KAF7289778.1"/>
    <property type="molecule type" value="Genomic_DNA"/>
</dbReference>
<dbReference type="AlphaFoldDB" id="A0A8H6RZY3"/>